<dbReference type="SUPFAM" id="SSF52788">
    <property type="entry name" value="Phosphotyrosine protein phosphatases I"/>
    <property type="match status" value="1"/>
</dbReference>
<dbReference type="AlphaFoldDB" id="A0A0N8PRY9"/>
<dbReference type="InterPro" id="IPR036388">
    <property type="entry name" value="WH-like_DNA-bd_sf"/>
</dbReference>
<dbReference type="Pfam" id="PF01022">
    <property type="entry name" value="HTH_5"/>
    <property type="match status" value="1"/>
</dbReference>
<dbReference type="GO" id="GO:0046685">
    <property type="term" value="P:response to arsenic-containing substance"/>
    <property type="evidence" value="ECO:0007669"/>
    <property type="project" value="UniProtKB-KW"/>
</dbReference>
<dbReference type="InterPro" id="IPR011991">
    <property type="entry name" value="ArsR-like_HTH"/>
</dbReference>
<dbReference type="InterPro" id="IPR001845">
    <property type="entry name" value="HTH_ArsR_DNA-bd_dom"/>
</dbReference>
<evidence type="ECO:0000313" key="4">
    <source>
        <dbReference type="Proteomes" id="UP000050509"/>
    </source>
</evidence>
<protein>
    <recommendedName>
        <fullName evidence="2">HTH arsR-type domain-containing protein</fullName>
    </recommendedName>
</protein>
<dbReference type="CDD" id="cd16345">
    <property type="entry name" value="LMWP_ArsC"/>
    <property type="match status" value="1"/>
</dbReference>
<keyword evidence="4" id="KW-1185">Reference proteome</keyword>
<dbReference type="EMBL" id="LJCR01000997">
    <property type="protein sequence ID" value="KPV51253.1"/>
    <property type="molecule type" value="Genomic_DNA"/>
</dbReference>
<reference evidence="3 4" key="1">
    <citation type="submission" date="2015-09" db="EMBL/GenBank/DDBJ databases">
        <title>Draft genome sequence of Kouleothrix aurantiaca JCM 19913.</title>
        <authorList>
            <person name="Hemp J."/>
        </authorList>
    </citation>
    <scope>NUCLEOTIDE SEQUENCE [LARGE SCALE GENOMIC DNA]</scope>
    <source>
        <strain evidence="3 4">COM-B</strain>
    </source>
</reference>
<comment type="caution">
    <text evidence="3">The sequence shown here is derived from an EMBL/GenBank/DDBJ whole genome shotgun (WGS) entry which is preliminary data.</text>
</comment>
<dbReference type="Pfam" id="PF01451">
    <property type="entry name" value="LMWPc"/>
    <property type="match status" value="1"/>
</dbReference>
<proteinExistence type="predicted"/>
<feature type="domain" description="HTH arsR-type" evidence="2">
    <location>
        <begin position="1"/>
        <end position="96"/>
    </location>
</feature>
<dbReference type="Proteomes" id="UP000050509">
    <property type="component" value="Unassembled WGS sequence"/>
</dbReference>
<dbReference type="SMART" id="SM00226">
    <property type="entry name" value="LMWPc"/>
    <property type="match status" value="1"/>
</dbReference>
<dbReference type="InterPro" id="IPR036196">
    <property type="entry name" value="Ptyr_pPase_sf"/>
</dbReference>
<dbReference type="CDD" id="cd00090">
    <property type="entry name" value="HTH_ARSR"/>
    <property type="match status" value="1"/>
</dbReference>
<keyword evidence="1" id="KW-0059">Arsenical resistance</keyword>
<dbReference type="InterPro" id="IPR036390">
    <property type="entry name" value="WH_DNA-bd_sf"/>
</dbReference>
<evidence type="ECO:0000313" key="3">
    <source>
        <dbReference type="EMBL" id="KPV51253.1"/>
    </source>
</evidence>
<gene>
    <name evidence="3" type="ORF">SE17_22280</name>
</gene>
<dbReference type="SUPFAM" id="SSF46785">
    <property type="entry name" value="Winged helix' DNA-binding domain"/>
    <property type="match status" value="1"/>
</dbReference>
<sequence length="262" mass="28412">MIMRQPPPTIFKLLGHDVRWQIVRALARGDCRVGDLCSALAQPANLLSYHMGQLRAAALVRERRSDADGRDSYYQLDLLRLREQVRAAGLALHPALLGGAPGAAGSAGQRRVLFLCTQNSARSQMAEALLRAHGGGMVACSAGSQPSELHPAAQRALERAGFSVAGLRAKHHSEFAGQAFDYVVTMCDRVREQCPPFAGGAAHLHWSIADPVAQGDDQAFDRTLRELAARIANFVAVVDWEEEHETTRTDPVHRELGPLADG</sequence>
<accession>A0A0N8PRY9</accession>
<evidence type="ECO:0000259" key="2">
    <source>
        <dbReference type="PROSITE" id="PS50987"/>
    </source>
</evidence>
<dbReference type="InterPro" id="IPR023485">
    <property type="entry name" value="Ptyr_pPase"/>
</dbReference>
<dbReference type="GO" id="GO:0003700">
    <property type="term" value="F:DNA-binding transcription factor activity"/>
    <property type="evidence" value="ECO:0007669"/>
    <property type="project" value="InterPro"/>
</dbReference>
<name>A0A0N8PRY9_9CHLR</name>
<dbReference type="PANTHER" id="PTHR43428">
    <property type="entry name" value="ARSENATE REDUCTASE"/>
    <property type="match status" value="1"/>
</dbReference>
<organism evidence="3 4">
    <name type="scientific">Kouleothrix aurantiaca</name>
    <dbReference type="NCBI Taxonomy" id="186479"/>
    <lineage>
        <taxon>Bacteria</taxon>
        <taxon>Bacillati</taxon>
        <taxon>Chloroflexota</taxon>
        <taxon>Chloroflexia</taxon>
        <taxon>Chloroflexales</taxon>
        <taxon>Roseiflexineae</taxon>
        <taxon>Roseiflexaceae</taxon>
        <taxon>Kouleothrix</taxon>
    </lineage>
</organism>
<evidence type="ECO:0000256" key="1">
    <source>
        <dbReference type="ARBA" id="ARBA00022849"/>
    </source>
</evidence>
<dbReference type="PANTHER" id="PTHR43428:SF1">
    <property type="entry name" value="ARSENATE REDUCTASE"/>
    <property type="match status" value="1"/>
</dbReference>
<dbReference type="Gene3D" id="3.40.50.2300">
    <property type="match status" value="1"/>
</dbReference>
<dbReference type="Gene3D" id="1.10.10.10">
    <property type="entry name" value="Winged helix-like DNA-binding domain superfamily/Winged helix DNA-binding domain"/>
    <property type="match status" value="1"/>
</dbReference>
<dbReference type="PROSITE" id="PS50987">
    <property type="entry name" value="HTH_ARSR_2"/>
    <property type="match status" value="1"/>
</dbReference>
<dbReference type="PATRIC" id="fig|186479.3.peg.11113"/>
<dbReference type="SMART" id="SM00418">
    <property type="entry name" value="HTH_ARSR"/>
    <property type="match status" value="1"/>
</dbReference>